<keyword evidence="3" id="KW-1185">Reference proteome</keyword>
<protein>
    <submittedName>
        <fullName evidence="2">Membrane protein P10</fullName>
    </submittedName>
</protein>
<keyword evidence="1" id="KW-0472">Membrane</keyword>
<dbReference type="RefSeq" id="NP_690830.1">
    <property type="nucleotide sequence ID" value="NC_004175.1"/>
</dbReference>
<dbReference type="EMBL" id="AY039807">
    <property type="protein sequence ID" value="AAK74122.1"/>
    <property type="molecule type" value="Genomic_RNA"/>
</dbReference>
<dbReference type="Proteomes" id="UP000001051">
    <property type="component" value="Genome"/>
</dbReference>
<gene>
    <name evidence="2" type="primary">10</name>
</gene>
<accession>Q94ML4</accession>
<reference evidence="3" key="2">
    <citation type="journal article" date="2002" name="Virology">
        <title>Characterization of phi12, a bacteriophage related to phi6: nucleotide sequence of the large double-stranded RNA.</title>
        <authorList>
            <person name="Gottlieb P."/>
            <person name="Potgieter C."/>
            <person name="Wei H."/>
            <person name="Toporovsky I."/>
        </authorList>
    </citation>
    <scope>NUCLEOTIDE SEQUENCE [LARGE SCALE GENOMIC DNA]</scope>
</reference>
<sequence>MDKILNPVLAPFSSDRASKTSPAGIAVAYGLIGLLVGVLVLKD</sequence>
<name>Q94ML4_9VIRU</name>
<keyword evidence="1" id="KW-0812">Transmembrane</keyword>
<evidence type="ECO:0000313" key="2">
    <source>
        <dbReference type="EMBL" id="AAK74122.1"/>
    </source>
</evidence>
<dbReference type="KEGG" id="vg:984337"/>
<reference evidence="2 3" key="1">
    <citation type="journal article" date="2002" name="Virology">
        <title>Characterization of phi 12, a bacteriophage related to phi 6: nucleotide sequence of the small and middle double-stranded RNA.</title>
        <authorList>
            <person name="Gottlieb P."/>
            <person name="Wei H."/>
            <person name="Potgieter C."/>
            <person name="Toporovsky I."/>
        </authorList>
    </citation>
    <scope>NUCLEOTIDE SEQUENCE [LARGE SCALE GENOMIC DNA]</scope>
</reference>
<evidence type="ECO:0000256" key="1">
    <source>
        <dbReference type="SAM" id="Phobius"/>
    </source>
</evidence>
<keyword evidence="1" id="KW-1133">Transmembrane helix</keyword>
<organism evidence="2 3">
    <name type="scientific">Pseudomonas phage phi12</name>
    <dbReference type="NCBI Taxonomy" id="161736"/>
    <lineage>
        <taxon>Viruses</taxon>
        <taxon>Riboviria</taxon>
        <taxon>Orthornavirae</taxon>
        <taxon>Duplornaviricota</taxon>
        <taxon>Vidaverviricetes</taxon>
        <taxon>Mindivirales</taxon>
        <taxon>Cystoviridae</taxon>
        <taxon>Betacystovirus</taxon>
        <taxon>Betacystovirus phi12</taxon>
        <taxon>Cystovirus phi12</taxon>
    </lineage>
</organism>
<proteinExistence type="predicted"/>
<feature type="transmembrane region" description="Helical" evidence="1">
    <location>
        <begin position="20"/>
        <end position="41"/>
    </location>
</feature>
<evidence type="ECO:0000313" key="3">
    <source>
        <dbReference type="Proteomes" id="UP000001051"/>
    </source>
</evidence>